<dbReference type="Pfam" id="PF06203">
    <property type="entry name" value="CCT"/>
    <property type="match status" value="1"/>
</dbReference>
<dbReference type="GO" id="GO:0006355">
    <property type="term" value="P:regulation of DNA-templated transcription"/>
    <property type="evidence" value="ECO:0007669"/>
    <property type="project" value="TreeGrafter"/>
</dbReference>
<evidence type="ECO:0000256" key="3">
    <source>
        <dbReference type="PROSITE-ProRule" id="PRU00357"/>
    </source>
</evidence>
<dbReference type="InterPro" id="IPR010402">
    <property type="entry name" value="CCT_domain"/>
</dbReference>
<keyword evidence="7" id="KW-1185">Reference proteome</keyword>
<dbReference type="AlphaFoldDB" id="A0AAV1WCD1"/>
<feature type="region of interest" description="Disordered" evidence="4">
    <location>
        <begin position="57"/>
        <end position="82"/>
    </location>
</feature>
<dbReference type="PANTHER" id="PTHR31874:SF10">
    <property type="entry name" value="PROTEIN CHLOROPLAST IMPORT APPARATUS 2"/>
    <property type="match status" value="1"/>
</dbReference>
<reference evidence="6 7" key="1">
    <citation type="submission" date="2024-03" db="EMBL/GenBank/DDBJ databases">
        <authorList>
            <person name="Martinez-Hernandez J."/>
        </authorList>
    </citation>
    <scope>NUCLEOTIDE SEQUENCE [LARGE SCALE GENOMIC DNA]</scope>
</reference>
<evidence type="ECO:0000256" key="4">
    <source>
        <dbReference type="SAM" id="MobiDB-lite"/>
    </source>
</evidence>
<evidence type="ECO:0000313" key="7">
    <source>
        <dbReference type="Proteomes" id="UP001497480"/>
    </source>
</evidence>
<proteinExistence type="predicted"/>
<feature type="domain" description="CCT" evidence="5">
    <location>
        <begin position="355"/>
        <end position="395"/>
    </location>
</feature>
<dbReference type="Proteomes" id="UP001497480">
    <property type="component" value="Unassembled WGS sequence"/>
</dbReference>
<feature type="compositionally biased region" description="Low complexity" evidence="4">
    <location>
        <begin position="57"/>
        <end position="72"/>
    </location>
</feature>
<evidence type="ECO:0000256" key="1">
    <source>
        <dbReference type="ARBA" id="ARBA00004123"/>
    </source>
</evidence>
<dbReference type="GO" id="GO:0005634">
    <property type="term" value="C:nucleus"/>
    <property type="evidence" value="ECO:0007669"/>
    <property type="project" value="UniProtKB-SubCell"/>
</dbReference>
<comment type="caution">
    <text evidence="6">The sequence shown here is derived from an EMBL/GenBank/DDBJ whole genome shotgun (WGS) entry which is preliminary data.</text>
</comment>
<feature type="compositionally biased region" description="Basic residues" evidence="4">
    <location>
        <begin position="73"/>
        <end position="82"/>
    </location>
</feature>
<dbReference type="PROSITE" id="PS51017">
    <property type="entry name" value="CCT"/>
    <property type="match status" value="1"/>
</dbReference>
<dbReference type="EMBL" id="CAXHTB010000005">
    <property type="protein sequence ID" value="CAL0306996.1"/>
    <property type="molecule type" value="Genomic_DNA"/>
</dbReference>
<sequence length="395" mass="43996">MSQVFPKLGLSPKPVELLEHINIHQYSEMCGGGGRTYGLDLEFLKPCSFSVCSSSPSSTISESSNSAITISTRKPRTRRKRPNQNYNEAAALLSTACPNLFSSRTLKTQPSNVFFNEDPSSEVLLPFRDLEFSSSFLLDQCKASFLMEPKVVRLQEKMCQSPGEINSDSVMINSVELEDDCGEVFDTESILDEEIGEGIDSIMGSVMEKDTDGAVSSQVIPAIDSGGKLDCRLGLKRALRHVDDGGKWWNFPAVDIVKISPKIIYNFPPRAVAEKKRKRKKVEVKNPEAVAVKENPVVESETGLMLKLNYDDVKNAWSDKGSPFADNSPVSDVSGNDVTARLSQIDLLWDNGSVREASMVRYKEKRHMRLLSNKIRCQVRKVNADKRPRLKVRPS</sequence>
<dbReference type="PANTHER" id="PTHR31874">
    <property type="entry name" value="CCT MOTIF FAMILY PROTEIN, EXPRESSED"/>
    <property type="match status" value="1"/>
</dbReference>
<name>A0AAV1WCD1_LUPLU</name>
<evidence type="ECO:0000259" key="5">
    <source>
        <dbReference type="PROSITE" id="PS51017"/>
    </source>
</evidence>
<evidence type="ECO:0000256" key="2">
    <source>
        <dbReference type="ARBA" id="ARBA00023242"/>
    </source>
</evidence>
<organism evidence="6 7">
    <name type="scientific">Lupinus luteus</name>
    <name type="common">European yellow lupine</name>
    <dbReference type="NCBI Taxonomy" id="3873"/>
    <lineage>
        <taxon>Eukaryota</taxon>
        <taxon>Viridiplantae</taxon>
        <taxon>Streptophyta</taxon>
        <taxon>Embryophyta</taxon>
        <taxon>Tracheophyta</taxon>
        <taxon>Spermatophyta</taxon>
        <taxon>Magnoliopsida</taxon>
        <taxon>eudicotyledons</taxon>
        <taxon>Gunneridae</taxon>
        <taxon>Pentapetalae</taxon>
        <taxon>rosids</taxon>
        <taxon>fabids</taxon>
        <taxon>Fabales</taxon>
        <taxon>Fabaceae</taxon>
        <taxon>Papilionoideae</taxon>
        <taxon>50 kb inversion clade</taxon>
        <taxon>genistoids sensu lato</taxon>
        <taxon>core genistoids</taxon>
        <taxon>Genisteae</taxon>
        <taxon>Lupinus</taxon>
    </lineage>
</organism>
<evidence type="ECO:0000313" key="6">
    <source>
        <dbReference type="EMBL" id="CAL0306996.1"/>
    </source>
</evidence>
<keyword evidence="2 3" id="KW-0539">Nucleus</keyword>
<comment type="subcellular location">
    <subcellularLocation>
        <location evidence="1 3">Nucleus</location>
    </subcellularLocation>
</comment>
<gene>
    <name evidence="6" type="ORF">LLUT_LOCUS8056</name>
</gene>
<dbReference type="InterPro" id="IPR052453">
    <property type="entry name" value="CONSTANS-like_ZF"/>
</dbReference>
<protein>
    <recommendedName>
        <fullName evidence="5">CCT domain-containing protein</fullName>
    </recommendedName>
</protein>
<accession>A0AAV1WCD1</accession>